<sequence>MSEEKNDTVQTEKKIEIKLPTAEQLIEAGVHFGHKMSRWNPKMEPYIFGAKNAVHIIDLAKTLTKLKEAVDFVTDIVAKGGLIILIGTKPPVKKIIKEAAQSVGMPYVNRRWIGGALTNFKTIGKRLEYFRDLEKKMAEGELKKYTKKEQLGFQRKLEEMEKIFGGIKNLTKLPEAIFAADLKENQLAVREAKKSGVKVIAIADTNISPELVDFLIPANDDAASSVKIIVDTIVEAIKEAKNH</sequence>
<organism evidence="6 7">
    <name type="scientific">Candidatus Portnoybacteria bacterium CG11_big_fil_rev_8_21_14_0_20_40_15</name>
    <dbReference type="NCBI Taxonomy" id="1974817"/>
    <lineage>
        <taxon>Bacteria</taxon>
        <taxon>Candidatus Portnoyibacteriota</taxon>
    </lineage>
</organism>
<dbReference type="InterPro" id="IPR005706">
    <property type="entry name" value="Ribosomal_uS2_bac/mit/plastid"/>
</dbReference>
<dbReference type="PRINTS" id="PR00395">
    <property type="entry name" value="RIBOSOMALS2"/>
</dbReference>
<evidence type="ECO:0000256" key="3">
    <source>
        <dbReference type="ARBA" id="ARBA00023274"/>
    </source>
</evidence>
<dbReference type="PANTHER" id="PTHR12534:SF0">
    <property type="entry name" value="SMALL RIBOSOMAL SUBUNIT PROTEIN US2M"/>
    <property type="match status" value="1"/>
</dbReference>
<dbReference type="HAMAP" id="MF_00291_B">
    <property type="entry name" value="Ribosomal_uS2_B"/>
    <property type="match status" value="1"/>
</dbReference>
<dbReference type="PANTHER" id="PTHR12534">
    <property type="entry name" value="30S RIBOSOMAL PROTEIN S2 PROKARYOTIC AND ORGANELLAR"/>
    <property type="match status" value="1"/>
</dbReference>
<name>A0A2H0KRW3_9BACT</name>
<dbReference type="InterPro" id="IPR001865">
    <property type="entry name" value="Ribosomal_uS2"/>
</dbReference>
<dbReference type="AlphaFoldDB" id="A0A2H0KRW3"/>
<proteinExistence type="inferred from homology"/>
<evidence type="ECO:0000313" key="6">
    <source>
        <dbReference type="EMBL" id="PIQ74901.1"/>
    </source>
</evidence>
<dbReference type="PROSITE" id="PS00962">
    <property type="entry name" value="RIBOSOMAL_S2_1"/>
    <property type="match status" value="1"/>
</dbReference>
<evidence type="ECO:0000256" key="1">
    <source>
        <dbReference type="ARBA" id="ARBA00006242"/>
    </source>
</evidence>
<dbReference type="GO" id="GO:0022627">
    <property type="term" value="C:cytosolic small ribosomal subunit"/>
    <property type="evidence" value="ECO:0007669"/>
    <property type="project" value="TreeGrafter"/>
</dbReference>
<dbReference type="Proteomes" id="UP000229317">
    <property type="component" value="Unassembled WGS sequence"/>
</dbReference>
<dbReference type="Gene3D" id="1.10.287.610">
    <property type="entry name" value="Helix hairpin bin"/>
    <property type="match status" value="1"/>
</dbReference>
<dbReference type="EMBL" id="PCVO01000062">
    <property type="protein sequence ID" value="PIQ74901.1"/>
    <property type="molecule type" value="Genomic_DNA"/>
</dbReference>
<dbReference type="GO" id="GO:0003735">
    <property type="term" value="F:structural constituent of ribosome"/>
    <property type="evidence" value="ECO:0007669"/>
    <property type="project" value="InterPro"/>
</dbReference>
<evidence type="ECO:0000256" key="2">
    <source>
        <dbReference type="ARBA" id="ARBA00022980"/>
    </source>
</evidence>
<evidence type="ECO:0000256" key="4">
    <source>
        <dbReference type="ARBA" id="ARBA00035256"/>
    </source>
</evidence>
<dbReference type="Pfam" id="PF00318">
    <property type="entry name" value="Ribosomal_S2"/>
    <property type="match status" value="1"/>
</dbReference>
<keyword evidence="3 5" id="KW-0687">Ribonucleoprotein</keyword>
<comment type="similarity">
    <text evidence="1 5">Belongs to the universal ribosomal protein uS2 family.</text>
</comment>
<keyword evidence="2 5" id="KW-0689">Ribosomal protein</keyword>
<evidence type="ECO:0000256" key="5">
    <source>
        <dbReference type="HAMAP-Rule" id="MF_00291"/>
    </source>
</evidence>
<dbReference type="InterPro" id="IPR023591">
    <property type="entry name" value="Ribosomal_uS2_flav_dom_sf"/>
</dbReference>
<dbReference type="CDD" id="cd01425">
    <property type="entry name" value="RPS2"/>
    <property type="match status" value="1"/>
</dbReference>
<accession>A0A2H0KRW3</accession>
<protein>
    <recommendedName>
        <fullName evidence="4 5">Small ribosomal subunit protein uS2</fullName>
    </recommendedName>
</protein>
<dbReference type="GO" id="GO:0006412">
    <property type="term" value="P:translation"/>
    <property type="evidence" value="ECO:0007669"/>
    <property type="project" value="UniProtKB-UniRule"/>
</dbReference>
<dbReference type="SUPFAM" id="SSF52313">
    <property type="entry name" value="Ribosomal protein S2"/>
    <property type="match status" value="1"/>
</dbReference>
<dbReference type="InterPro" id="IPR018130">
    <property type="entry name" value="Ribosomal_uS2_CS"/>
</dbReference>
<dbReference type="Gene3D" id="3.40.50.10490">
    <property type="entry name" value="Glucose-6-phosphate isomerase like protein, domain 1"/>
    <property type="match status" value="1"/>
</dbReference>
<evidence type="ECO:0000313" key="7">
    <source>
        <dbReference type="Proteomes" id="UP000229317"/>
    </source>
</evidence>
<reference evidence="6 7" key="1">
    <citation type="submission" date="2017-09" db="EMBL/GenBank/DDBJ databases">
        <title>Depth-based differentiation of microbial function through sediment-hosted aquifers and enrichment of novel symbionts in the deep terrestrial subsurface.</title>
        <authorList>
            <person name="Probst A.J."/>
            <person name="Ladd B."/>
            <person name="Jarett J.K."/>
            <person name="Geller-Mcgrath D.E."/>
            <person name="Sieber C.M."/>
            <person name="Emerson J.B."/>
            <person name="Anantharaman K."/>
            <person name="Thomas B.C."/>
            <person name="Malmstrom R."/>
            <person name="Stieglmeier M."/>
            <person name="Klingl A."/>
            <person name="Woyke T."/>
            <person name="Ryan C.M."/>
            <person name="Banfield J.F."/>
        </authorList>
    </citation>
    <scope>NUCLEOTIDE SEQUENCE [LARGE SCALE GENOMIC DNA]</scope>
    <source>
        <strain evidence="6">CG11_big_fil_rev_8_21_14_0_20_40_15</strain>
    </source>
</reference>
<gene>
    <name evidence="5 6" type="primary">rpsB</name>
    <name evidence="6" type="ORF">COV84_04110</name>
</gene>
<dbReference type="NCBIfam" id="TIGR01011">
    <property type="entry name" value="rpsB_bact"/>
    <property type="match status" value="1"/>
</dbReference>
<comment type="caution">
    <text evidence="6">The sequence shown here is derived from an EMBL/GenBank/DDBJ whole genome shotgun (WGS) entry which is preliminary data.</text>
</comment>